<comment type="caution">
    <text evidence="2">The sequence shown here is derived from an EMBL/GenBank/DDBJ whole genome shotgun (WGS) entry which is preliminary data.</text>
</comment>
<accession>A0A3L6NCN1</accession>
<protein>
    <submittedName>
        <fullName evidence="2">Uncharacterized protein</fullName>
    </submittedName>
</protein>
<evidence type="ECO:0000313" key="2">
    <source>
        <dbReference type="EMBL" id="RKK15235.1"/>
    </source>
</evidence>
<dbReference type="EMBL" id="MRCU01000007">
    <property type="protein sequence ID" value="RKK15235.1"/>
    <property type="molecule type" value="Genomic_DNA"/>
</dbReference>
<evidence type="ECO:0000313" key="3">
    <source>
        <dbReference type="Proteomes" id="UP000270866"/>
    </source>
</evidence>
<feature type="region of interest" description="Disordered" evidence="1">
    <location>
        <begin position="1"/>
        <end position="22"/>
    </location>
</feature>
<sequence>MGKLHYPFSQAEEAGTPTVLDGGSPFTLSQEDWWLSFGDFDTPTVPNGTTLDAPEVIADGNGNEIAPVLELMKFIQVTTAMMIL</sequence>
<gene>
    <name evidence="2" type="ORF">BFJ65_g11775</name>
</gene>
<evidence type="ECO:0000256" key="1">
    <source>
        <dbReference type="SAM" id="MobiDB-lite"/>
    </source>
</evidence>
<proteinExistence type="predicted"/>
<dbReference type="Proteomes" id="UP000270866">
    <property type="component" value="Chromosome 9"/>
</dbReference>
<reference evidence="2 3" key="1">
    <citation type="journal article" date="2018" name="Sci. Rep.">
        <title>Characterisation of pathogen-specific regions and novel effector candidates in Fusarium oxysporum f. sp. cepae.</title>
        <authorList>
            <person name="Armitage A.D."/>
            <person name="Taylor A."/>
            <person name="Sobczyk M.K."/>
            <person name="Baxter L."/>
            <person name="Greenfield B.P."/>
            <person name="Bates H.J."/>
            <person name="Wilson F."/>
            <person name="Jackson A.C."/>
            <person name="Ott S."/>
            <person name="Harrison R.J."/>
            <person name="Clarkson J.P."/>
        </authorList>
    </citation>
    <scope>NUCLEOTIDE SEQUENCE [LARGE SCALE GENOMIC DNA]</scope>
    <source>
        <strain evidence="2 3">FoC_Fus2</strain>
    </source>
</reference>
<dbReference type="AlphaFoldDB" id="A0A3L6NCN1"/>
<name>A0A3L6NCN1_FUSOX</name>
<organism evidence="2 3">
    <name type="scientific">Fusarium oxysporum f. sp. cepae</name>
    <dbReference type="NCBI Taxonomy" id="396571"/>
    <lineage>
        <taxon>Eukaryota</taxon>
        <taxon>Fungi</taxon>
        <taxon>Dikarya</taxon>
        <taxon>Ascomycota</taxon>
        <taxon>Pezizomycotina</taxon>
        <taxon>Sordariomycetes</taxon>
        <taxon>Hypocreomycetidae</taxon>
        <taxon>Hypocreales</taxon>
        <taxon>Nectriaceae</taxon>
        <taxon>Fusarium</taxon>
        <taxon>Fusarium oxysporum species complex</taxon>
    </lineage>
</organism>